<dbReference type="Proteomes" id="UP000494110">
    <property type="component" value="Unassembled WGS sequence"/>
</dbReference>
<name>A0A6P2WRW6_BURL3</name>
<sequence>MLNNIIVPSKSLGGILLGEKVQDVIDRLSETHVAERTGQNVVSIDEVITIYHDPENGRIESLACNSNFAGRYLDKLWPGMTVGDVLKNTETQIAWCGFVQVDGVKGVGLSLPDELDDFERLTDFLSLDFVFDELWVYSF</sequence>
<proteinExistence type="predicted"/>
<evidence type="ECO:0000313" key="2">
    <source>
        <dbReference type="Proteomes" id="UP000494110"/>
    </source>
</evidence>
<organism evidence="1 2">
    <name type="scientific">Burkholderia lata (strain ATCC 17760 / DSM 23089 / LMG 22485 / NCIMB 9086 / R18194 / 383)</name>
    <dbReference type="NCBI Taxonomy" id="482957"/>
    <lineage>
        <taxon>Bacteria</taxon>
        <taxon>Pseudomonadati</taxon>
        <taxon>Pseudomonadota</taxon>
        <taxon>Betaproteobacteria</taxon>
        <taxon>Burkholderiales</taxon>
        <taxon>Burkholderiaceae</taxon>
        <taxon>Burkholderia</taxon>
        <taxon>Burkholderia cepacia complex</taxon>
    </lineage>
</organism>
<evidence type="ECO:0000313" key="1">
    <source>
        <dbReference type="EMBL" id="VWC99542.1"/>
    </source>
</evidence>
<dbReference type="AlphaFoldDB" id="A0A6P2WRW6"/>
<dbReference type="RefSeq" id="WP_175012423.1">
    <property type="nucleotide sequence ID" value="NZ_CABVQN010000010.1"/>
</dbReference>
<protein>
    <submittedName>
        <fullName evidence="1">Uncharacterized protein</fullName>
    </submittedName>
</protein>
<dbReference type="EMBL" id="CABVQN010000010">
    <property type="protein sequence ID" value="VWC99542.1"/>
    <property type="molecule type" value="Genomic_DNA"/>
</dbReference>
<accession>A0A6P2WRW6</accession>
<reference evidence="1 2" key="1">
    <citation type="submission" date="2019-09" db="EMBL/GenBank/DDBJ databases">
        <authorList>
            <person name="Depoorter E."/>
        </authorList>
    </citation>
    <scope>NUCLEOTIDE SEQUENCE [LARGE SCALE GENOMIC DNA]</scope>
    <source>
        <strain evidence="1">R-39750</strain>
    </source>
</reference>
<gene>
    <name evidence="1" type="ORF">BLA39750_02461</name>
</gene>